<proteinExistence type="predicted"/>
<accession>A0ABS2SJS3</accession>
<gene>
    <name evidence="2" type="ORF">JOE56_001202</name>
</gene>
<keyword evidence="1" id="KW-1133">Transmembrane helix</keyword>
<evidence type="ECO:0000313" key="2">
    <source>
        <dbReference type="EMBL" id="MBM7816508.1"/>
    </source>
</evidence>
<reference evidence="2 3" key="1">
    <citation type="submission" date="2021-01" db="EMBL/GenBank/DDBJ databases">
        <title>Sequencing the genomes of 1000 actinobacteria strains.</title>
        <authorList>
            <person name="Klenk H.-P."/>
        </authorList>
    </citation>
    <scope>NUCLEOTIDE SEQUENCE [LARGE SCALE GENOMIC DNA]</scope>
    <source>
        <strain evidence="2 3">DSM 13657</strain>
    </source>
</reference>
<comment type="caution">
    <text evidence="2">The sequence shown here is derived from an EMBL/GenBank/DDBJ whole genome shotgun (WGS) entry which is preliminary data.</text>
</comment>
<feature type="transmembrane region" description="Helical" evidence="1">
    <location>
        <begin position="65"/>
        <end position="85"/>
    </location>
</feature>
<name>A0ABS2SJS3_9MICO</name>
<dbReference type="Proteomes" id="UP000809290">
    <property type="component" value="Unassembled WGS sequence"/>
</dbReference>
<sequence length="100" mass="10972">MTEIAGIARFGHVIPAGMYRSPRSKGSTMAKSPYSTKNAAWIVVLIVIGIAVVSMFFGIAGEELWRQLLGAGILIIVALVVIYFWRRDTGKRSRTDDTTV</sequence>
<evidence type="ECO:0000256" key="1">
    <source>
        <dbReference type="SAM" id="Phobius"/>
    </source>
</evidence>
<feature type="transmembrane region" description="Helical" evidence="1">
    <location>
        <begin position="39"/>
        <end position="59"/>
    </location>
</feature>
<keyword evidence="1" id="KW-0472">Membrane</keyword>
<keyword evidence="3" id="KW-1185">Reference proteome</keyword>
<protein>
    <submittedName>
        <fullName evidence="2">Fucose permease</fullName>
    </submittedName>
</protein>
<dbReference type="EMBL" id="JAFBCP010000001">
    <property type="protein sequence ID" value="MBM7816508.1"/>
    <property type="molecule type" value="Genomic_DNA"/>
</dbReference>
<dbReference type="RefSeq" id="WP_204515272.1">
    <property type="nucleotide sequence ID" value="NZ_BAAAIM010000011.1"/>
</dbReference>
<organism evidence="2 3">
    <name type="scientific">Brevibacterium paucivorans</name>
    <dbReference type="NCBI Taxonomy" id="170994"/>
    <lineage>
        <taxon>Bacteria</taxon>
        <taxon>Bacillati</taxon>
        <taxon>Actinomycetota</taxon>
        <taxon>Actinomycetes</taxon>
        <taxon>Micrococcales</taxon>
        <taxon>Brevibacteriaceae</taxon>
        <taxon>Brevibacterium</taxon>
    </lineage>
</organism>
<keyword evidence="1" id="KW-0812">Transmembrane</keyword>
<evidence type="ECO:0000313" key="3">
    <source>
        <dbReference type="Proteomes" id="UP000809290"/>
    </source>
</evidence>